<gene>
    <name evidence="1" type="ORF">LCGC14_3089350</name>
</gene>
<evidence type="ECO:0000313" key="1">
    <source>
        <dbReference type="EMBL" id="KKK53981.1"/>
    </source>
</evidence>
<comment type="caution">
    <text evidence="1">The sequence shown here is derived from an EMBL/GenBank/DDBJ whole genome shotgun (WGS) entry which is preliminary data.</text>
</comment>
<dbReference type="AlphaFoldDB" id="A0A0F8Z1I4"/>
<reference evidence="1" key="1">
    <citation type="journal article" date="2015" name="Nature">
        <title>Complex archaea that bridge the gap between prokaryotes and eukaryotes.</title>
        <authorList>
            <person name="Spang A."/>
            <person name="Saw J.H."/>
            <person name="Jorgensen S.L."/>
            <person name="Zaremba-Niedzwiedzka K."/>
            <person name="Martijn J."/>
            <person name="Lind A.E."/>
            <person name="van Eijk R."/>
            <person name="Schleper C."/>
            <person name="Guy L."/>
            <person name="Ettema T.J."/>
        </authorList>
    </citation>
    <scope>NUCLEOTIDE SEQUENCE</scope>
</reference>
<sequence>MSDVLNRETFVNKINILRLMQPNEYDNQEHQLALFNHDTALREQLEAAKTMFKEVWKALGESDKDLEQSQTRVTALEGALMQHRHTDQCLHYQRGPYCIAPCADAWRQALAEVQEISNAKPTT</sequence>
<name>A0A0F8Z1I4_9ZZZZ</name>
<protein>
    <submittedName>
        <fullName evidence="1">Uncharacterized protein</fullName>
    </submittedName>
</protein>
<accession>A0A0F8Z1I4</accession>
<proteinExistence type="predicted"/>
<dbReference type="EMBL" id="LAZR01066232">
    <property type="protein sequence ID" value="KKK53981.1"/>
    <property type="molecule type" value="Genomic_DNA"/>
</dbReference>
<organism evidence="1">
    <name type="scientific">marine sediment metagenome</name>
    <dbReference type="NCBI Taxonomy" id="412755"/>
    <lineage>
        <taxon>unclassified sequences</taxon>
        <taxon>metagenomes</taxon>
        <taxon>ecological metagenomes</taxon>
    </lineage>
</organism>